<reference evidence="1" key="1">
    <citation type="submission" date="2021-06" db="EMBL/GenBank/DDBJ databases">
        <authorList>
            <person name="Kallberg Y."/>
            <person name="Tangrot J."/>
            <person name="Rosling A."/>
        </authorList>
    </citation>
    <scope>NUCLEOTIDE SEQUENCE</scope>
    <source>
        <strain evidence="1">AZ414A</strain>
    </source>
</reference>
<proteinExistence type="predicted"/>
<dbReference type="OrthoDB" id="2423333at2759"/>
<feature type="non-terminal residue" evidence="1">
    <location>
        <position position="173"/>
    </location>
</feature>
<dbReference type="AlphaFoldDB" id="A0A9N9E7M2"/>
<dbReference type="Proteomes" id="UP000789706">
    <property type="component" value="Unassembled WGS sequence"/>
</dbReference>
<accession>A0A9N9E7M2</accession>
<dbReference type="EMBL" id="CAJVPK010008536">
    <property type="protein sequence ID" value="CAG8661477.1"/>
    <property type="molecule type" value="Genomic_DNA"/>
</dbReference>
<comment type="caution">
    <text evidence="1">The sequence shown here is derived from an EMBL/GenBank/DDBJ whole genome shotgun (WGS) entry which is preliminary data.</text>
</comment>
<name>A0A9N9E7M2_9GLOM</name>
<gene>
    <name evidence="1" type="ORF">DEBURN_LOCUS11772</name>
</gene>
<evidence type="ECO:0000313" key="1">
    <source>
        <dbReference type="EMBL" id="CAG8661477.1"/>
    </source>
</evidence>
<protein>
    <submittedName>
        <fullName evidence="1">3306_t:CDS:1</fullName>
    </submittedName>
</protein>
<sequence>MINNELPTLQKMKVRYPLIYKDDICIRCNLRTEDQSHIFTCENNLVSMELCRNKLISLIVDTIRNNGTYVLTDTFKDNLNRLEEFKIKDAEPYRNNQEITFLDIIYGLIPYSLTKLIHSITRNKEDTNKLTQDIFDRFKSFIRKEIWIKRCKAVKEWERDNGIKTRGGKKSRA</sequence>
<keyword evidence="2" id="KW-1185">Reference proteome</keyword>
<evidence type="ECO:0000313" key="2">
    <source>
        <dbReference type="Proteomes" id="UP000789706"/>
    </source>
</evidence>
<organism evidence="1 2">
    <name type="scientific">Diversispora eburnea</name>
    <dbReference type="NCBI Taxonomy" id="1213867"/>
    <lineage>
        <taxon>Eukaryota</taxon>
        <taxon>Fungi</taxon>
        <taxon>Fungi incertae sedis</taxon>
        <taxon>Mucoromycota</taxon>
        <taxon>Glomeromycotina</taxon>
        <taxon>Glomeromycetes</taxon>
        <taxon>Diversisporales</taxon>
        <taxon>Diversisporaceae</taxon>
        <taxon>Diversispora</taxon>
    </lineage>
</organism>